<sequence>MIMGLTEMVVAKMAYCYAIAERGLNAFDATDLLDLLMGRRDDIFNFVGRPVEDEHLAMLRLHKFYFRKRGDIITVIVHLFASFGGPKHEVVIGPDRQL</sequence>
<dbReference type="EMBL" id="JABDYC010000001">
    <property type="protein sequence ID" value="MBX5022256.1"/>
    <property type="molecule type" value="Genomic_DNA"/>
</dbReference>
<comment type="caution">
    <text evidence="1">The sequence shown here is derived from an EMBL/GenBank/DDBJ whole genome shotgun (WGS) entry which is preliminary data.</text>
</comment>
<evidence type="ECO:0000313" key="2">
    <source>
        <dbReference type="Proteomes" id="UP000749740"/>
    </source>
</evidence>
<dbReference type="AlphaFoldDB" id="A0A9Q3M9R9"/>
<gene>
    <name evidence="1" type="ORF">HJB63_06640</name>
</gene>
<dbReference type="RefSeq" id="WP_221133455.1">
    <property type="nucleotide sequence ID" value="NZ_JABDXU010000003.1"/>
</dbReference>
<accession>A0A9Q3M9R9</accession>
<dbReference type="Proteomes" id="UP000749740">
    <property type="component" value="Unassembled WGS sequence"/>
</dbReference>
<organism evidence="1 2">
    <name type="scientific">Rhizobium lentis</name>
    <dbReference type="NCBI Taxonomy" id="1138194"/>
    <lineage>
        <taxon>Bacteria</taxon>
        <taxon>Pseudomonadati</taxon>
        <taxon>Pseudomonadota</taxon>
        <taxon>Alphaproteobacteria</taxon>
        <taxon>Hyphomicrobiales</taxon>
        <taxon>Rhizobiaceae</taxon>
        <taxon>Rhizobium/Agrobacterium group</taxon>
        <taxon>Rhizobium</taxon>
    </lineage>
</organism>
<protein>
    <submittedName>
        <fullName evidence="1">Uncharacterized protein</fullName>
    </submittedName>
</protein>
<name>A0A9Q3M9R9_9HYPH</name>
<evidence type="ECO:0000313" key="1">
    <source>
        <dbReference type="EMBL" id="MBX5022256.1"/>
    </source>
</evidence>
<reference evidence="1" key="1">
    <citation type="submission" date="2020-04" db="EMBL/GenBank/DDBJ databases">
        <title>Global-level population genomics: horizontal gene transfer, symbiosis and evolution in Rhizobia.</title>
        <authorList>
            <person name="Gai Y."/>
        </authorList>
    </citation>
    <scope>NUCLEOTIDE SEQUENCE</scope>
    <source>
        <strain evidence="1">BLR57</strain>
    </source>
</reference>
<proteinExistence type="predicted"/>